<dbReference type="Proteomes" id="UP000276991">
    <property type="component" value="Unassembled WGS sequence"/>
</dbReference>
<protein>
    <submittedName>
        <fullName evidence="1">Uncharacterized protein</fullName>
    </submittedName>
</protein>
<reference evidence="1 2" key="1">
    <citation type="submission" date="2018-08" db="EMBL/GenBank/DDBJ databases">
        <authorList>
            <person name="Laetsch R D."/>
            <person name="Stevens L."/>
            <person name="Kumar S."/>
            <person name="Blaxter L. M."/>
        </authorList>
    </citation>
    <scope>NUCLEOTIDE SEQUENCE [LARGE SCALE GENOMIC DNA]</scope>
</reference>
<dbReference type="AlphaFoldDB" id="A0A498S1F8"/>
<dbReference type="EMBL" id="UPTC01000002">
    <property type="protein sequence ID" value="VBB25207.1"/>
    <property type="molecule type" value="Genomic_DNA"/>
</dbReference>
<dbReference type="OrthoDB" id="5853808at2759"/>
<organism evidence="1 2">
    <name type="scientific">Acanthocheilonema viteae</name>
    <name type="common">Filarial nematode worm</name>
    <name type="synonym">Dipetalonema viteae</name>
    <dbReference type="NCBI Taxonomy" id="6277"/>
    <lineage>
        <taxon>Eukaryota</taxon>
        <taxon>Metazoa</taxon>
        <taxon>Ecdysozoa</taxon>
        <taxon>Nematoda</taxon>
        <taxon>Chromadorea</taxon>
        <taxon>Rhabditida</taxon>
        <taxon>Spirurina</taxon>
        <taxon>Spiruromorpha</taxon>
        <taxon>Filarioidea</taxon>
        <taxon>Onchocercidae</taxon>
        <taxon>Acanthocheilonema</taxon>
    </lineage>
</organism>
<keyword evidence="2" id="KW-1185">Reference proteome</keyword>
<proteinExistence type="predicted"/>
<sequence>MISAQVRLLILKESDVEERHFILAQIAALQKEMEQQLFFYNIMSRYDEVPQFRNWIEKQDTTYGPLYARTFKRWQDELRWRPDLLYPSYLQHQPISPLYLRLPSPYTIIFSGGSQNRPSLDYRLPGENAVRNFNTSFLHNLSPLVPPNLMDLRLPMPPVQLPQFSANFQLPLQFPSSSKTENA</sequence>
<evidence type="ECO:0000313" key="2">
    <source>
        <dbReference type="Proteomes" id="UP000276991"/>
    </source>
</evidence>
<name>A0A498S1F8_ACAVI</name>
<gene>
    <name evidence="1" type="ORF">NAV_LOCUS37</name>
</gene>
<evidence type="ECO:0000313" key="1">
    <source>
        <dbReference type="EMBL" id="VBB25207.1"/>
    </source>
</evidence>
<accession>A0A498S1F8</accession>